<dbReference type="GO" id="GO:0008137">
    <property type="term" value="F:NADH dehydrogenase (ubiquinone) activity"/>
    <property type="evidence" value="ECO:0007669"/>
    <property type="project" value="UniProtKB-UniRule"/>
</dbReference>
<keyword evidence="1" id="KW-0812">Transmembrane</keyword>
<dbReference type="Gene3D" id="1.20.120.1200">
    <property type="entry name" value="NADH-ubiquinone/plastoquinone oxidoreductase chain 6, subunit NuoJ"/>
    <property type="match status" value="1"/>
</dbReference>
<keyword evidence="1" id="KW-0813">Transport</keyword>
<keyword evidence="1" id="KW-0830">Ubiquinone</keyword>
<keyword evidence="1" id="KW-0679">Respiratory chain</keyword>
<gene>
    <name evidence="2" type="primary">nad6</name>
</gene>
<keyword evidence="1" id="KW-0520">NAD</keyword>
<dbReference type="PANTHER" id="PTHR33269">
    <property type="entry name" value="NADH-UBIQUINONE OXIDOREDUCTASE CHAIN 6"/>
    <property type="match status" value="1"/>
</dbReference>
<dbReference type="Pfam" id="PF00499">
    <property type="entry name" value="Oxidored_q3"/>
    <property type="match status" value="1"/>
</dbReference>
<proteinExistence type="inferred from homology"/>
<comment type="similarity">
    <text evidence="1">Belongs to the complex I subunit 6 family.</text>
</comment>
<reference evidence="2" key="1">
    <citation type="journal article" date="2008" name="Curr. Biol.">
        <title>Organelles in Blastocystis that blur the distinction between mitochondria and hydrogenosomes.</title>
        <authorList>
            <person name="Stechmann A."/>
            <person name="Hamblin K."/>
            <person name="Perez-Brocal V."/>
            <person name="Gaston D."/>
            <person name="Richmond G.S."/>
            <person name="van der Giezen M."/>
            <person name="Clark C.G."/>
            <person name="Roger A.J."/>
        </authorList>
    </citation>
    <scope>NUCLEOTIDE SEQUENCE</scope>
    <source>
        <strain evidence="2">BT-1</strain>
    </source>
</reference>
<keyword evidence="1" id="KW-0472">Membrane</keyword>
<dbReference type="InterPro" id="IPR001457">
    <property type="entry name" value="NADH_UbQ/plastoQ_OxRdtase_su6"/>
</dbReference>
<feature type="transmembrane region" description="Helical" evidence="1">
    <location>
        <begin position="30"/>
        <end position="47"/>
    </location>
</feature>
<keyword evidence="1" id="KW-1133">Transmembrane helix</keyword>
<feature type="transmembrane region" description="Helical" evidence="1">
    <location>
        <begin position="87"/>
        <end position="114"/>
    </location>
</feature>
<dbReference type="PANTHER" id="PTHR33269:SF17">
    <property type="entry name" value="NADH-UBIQUINONE OXIDOREDUCTASE CHAIN 6"/>
    <property type="match status" value="1"/>
</dbReference>
<dbReference type="InterPro" id="IPR042106">
    <property type="entry name" value="Nuo/plastoQ_OxRdtase_6_NuoJ"/>
</dbReference>
<dbReference type="AlphaFoldDB" id="B2BF87"/>
<evidence type="ECO:0000256" key="1">
    <source>
        <dbReference type="RuleBase" id="RU004430"/>
    </source>
</evidence>
<comment type="subcellular location">
    <subcellularLocation>
        <location evidence="1">Mitochondrion membrane</location>
        <topology evidence="1">Multi-pass membrane protein</topology>
    </subcellularLocation>
</comment>
<organism evidence="2">
    <name type="scientific">Blastocystis sp. BT-1</name>
    <dbReference type="NCBI Taxonomy" id="463135"/>
    <lineage>
        <taxon>Eukaryota</taxon>
        <taxon>Sar</taxon>
        <taxon>Stramenopiles</taxon>
        <taxon>Bigyra</taxon>
        <taxon>Opalozoa</taxon>
        <taxon>Opalinata</taxon>
        <taxon>Blastocystidae</taxon>
        <taxon>Blastocystis</taxon>
    </lineage>
</organism>
<dbReference type="EMBL" id="EF494738">
    <property type="protein sequence ID" value="ABU87587.1"/>
    <property type="molecule type" value="Genomic_DNA"/>
</dbReference>
<geneLocation type="mitochondrion" evidence="2"/>
<keyword evidence="1 2" id="KW-0496">Mitochondrion</keyword>
<feature type="transmembrane region" description="Helical" evidence="1">
    <location>
        <begin position="6"/>
        <end position="23"/>
    </location>
</feature>
<feature type="transmembrane region" description="Helical" evidence="1">
    <location>
        <begin position="53"/>
        <end position="75"/>
    </location>
</feature>
<comment type="function">
    <text evidence="1">Core subunit of the mitochondrial membrane respiratory chain NADH dehydrogenase (Complex I) which catalyzes electron transfer from NADH through the respiratory chain, using ubiquinone as an electron acceptor. Essential for the catalytic activity and assembly of complex I.</text>
</comment>
<keyword evidence="1" id="KW-0249">Electron transport</keyword>
<sequence length="201" mass="23332">MSNFFFNFFASILIISVFMTISVNNAVYAVLFLILAFFSTMCILFLLNIDYLALLFILIYVGAITILFLFVVMMLKIKINDKNTTKFLSFINIIISCLIIYNVLCNVQILNIFLPTTTTALETLTYQNWFSKLYYVDNIKMLGQVLFTTYYFYFILAGFVLLVGMISAILLSKESNRTIRRYQLVYQQLSREVSNAVFLVH</sequence>
<accession>B2BF87</accession>
<dbReference type="EC" id="7.1.1.2" evidence="1"/>
<feature type="transmembrane region" description="Helical" evidence="1">
    <location>
        <begin position="150"/>
        <end position="171"/>
    </location>
</feature>
<protein>
    <recommendedName>
        <fullName evidence="1">NADH-ubiquinone oxidoreductase chain 6</fullName>
        <ecNumber evidence="1">7.1.1.2</ecNumber>
    </recommendedName>
</protein>
<evidence type="ECO:0000313" key="2">
    <source>
        <dbReference type="EMBL" id="ABU87587.1"/>
    </source>
</evidence>
<name>B2BF87_9STRA</name>
<keyword evidence="1" id="KW-1278">Translocase</keyword>
<dbReference type="GO" id="GO:0031966">
    <property type="term" value="C:mitochondrial membrane"/>
    <property type="evidence" value="ECO:0007669"/>
    <property type="project" value="UniProtKB-SubCell"/>
</dbReference>
<comment type="catalytic activity">
    <reaction evidence="1">
        <text>a ubiquinone + NADH + 5 H(+)(in) = a ubiquinol + NAD(+) + 4 H(+)(out)</text>
        <dbReference type="Rhea" id="RHEA:29091"/>
        <dbReference type="Rhea" id="RHEA-COMP:9565"/>
        <dbReference type="Rhea" id="RHEA-COMP:9566"/>
        <dbReference type="ChEBI" id="CHEBI:15378"/>
        <dbReference type="ChEBI" id="CHEBI:16389"/>
        <dbReference type="ChEBI" id="CHEBI:17976"/>
        <dbReference type="ChEBI" id="CHEBI:57540"/>
        <dbReference type="ChEBI" id="CHEBI:57945"/>
        <dbReference type="EC" id="7.1.1.2"/>
    </reaction>
</comment>